<keyword evidence="1" id="KW-1133">Transmembrane helix</keyword>
<keyword evidence="1" id="KW-0472">Membrane</keyword>
<gene>
    <name evidence="2" type="ORF">EVA_02181</name>
</gene>
<keyword evidence="1" id="KW-0812">Transmembrane</keyword>
<evidence type="ECO:0000313" key="2">
    <source>
        <dbReference type="EMBL" id="EJX09734.1"/>
    </source>
</evidence>
<proteinExistence type="predicted"/>
<protein>
    <submittedName>
        <fullName evidence="2">Uncharacterized protein</fullName>
    </submittedName>
</protein>
<name>J9GPR4_9ZZZZ</name>
<dbReference type="EMBL" id="AMCI01000330">
    <property type="protein sequence ID" value="EJX09734.1"/>
    <property type="molecule type" value="Genomic_DNA"/>
</dbReference>
<feature type="transmembrane region" description="Helical" evidence="1">
    <location>
        <begin position="20"/>
        <end position="42"/>
    </location>
</feature>
<sequence length="43" mass="4751">MSKNKKAAISKKEEEQAQKVIKIVFVSLLILALVSLIAYSFLG</sequence>
<organism evidence="2">
    <name type="scientific">gut metagenome</name>
    <dbReference type="NCBI Taxonomy" id="749906"/>
    <lineage>
        <taxon>unclassified sequences</taxon>
        <taxon>metagenomes</taxon>
        <taxon>organismal metagenomes</taxon>
    </lineage>
</organism>
<dbReference type="AlphaFoldDB" id="J9GPR4"/>
<accession>J9GPR4</accession>
<reference evidence="2" key="1">
    <citation type="journal article" date="2012" name="PLoS ONE">
        <title>Gene sets for utilization of primary and secondary nutrition supplies in the distal gut of endangered iberian lynx.</title>
        <authorList>
            <person name="Alcaide M."/>
            <person name="Messina E."/>
            <person name="Richter M."/>
            <person name="Bargiela R."/>
            <person name="Peplies J."/>
            <person name="Huws S.A."/>
            <person name="Newbold C.J."/>
            <person name="Golyshin P.N."/>
            <person name="Simon M.A."/>
            <person name="Lopez G."/>
            <person name="Yakimov M.M."/>
            <person name="Ferrer M."/>
        </authorList>
    </citation>
    <scope>NUCLEOTIDE SEQUENCE</scope>
</reference>
<evidence type="ECO:0000256" key="1">
    <source>
        <dbReference type="SAM" id="Phobius"/>
    </source>
</evidence>
<comment type="caution">
    <text evidence="2">The sequence shown here is derived from an EMBL/GenBank/DDBJ whole genome shotgun (WGS) entry which is preliminary data.</text>
</comment>